<protein>
    <submittedName>
        <fullName evidence="2">Uncharacterized protein</fullName>
    </submittedName>
</protein>
<dbReference type="Proteomes" id="UP000011014">
    <property type="component" value="Unassembled WGS sequence"/>
</dbReference>
<proteinExistence type="predicted"/>
<feature type="compositionally biased region" description="Pro residues" evidence="1">
    <location>
        <begin position="13"/>
        <end position="25"/>
    </location>
</feature>
<gene>
    <name evidence="2" type="ORF">GSOID_T00027867001</name>
</gene>
<dbReference type="AlphaFoldDB" id="E4Z6F5"/>
<evidence type="ECO:0000256" key="1">
    <source>
        <dbReference type="SAM" id="MobiDB-lite"/>
    </source>
</evidence>
<feature type="compositionally biased region" description="Polar residues" evidence="1">
    <location>
        <begin position="1"/>
        <end position="10"/>
    </location>
</feature>
<feature type="compositionally biased region" description="Pro residues" evidence="1">
    <location>
        <begin position="39"/>
        <end position="50"/>
    </location>
</feature>
<feature type="compositionally biased region" description="Low complexity" evidence="1">
    <location>
        <begin position="69"/>
        <end position="87"/>
    </location>
</feature>
<accession>E4Z6F5</accession>
<dbReference type="EMBL" id="FN658056">
    <property type="protein sequence ID" value="CBY43283.1"/>
    <property type="molecule type" value="Genomic_DNA"/>
</dbReference>
<evidence type="ECO:0000313" key="2">
    <source>
        <dbReference type="EMBL" id="CBY43283.1"/>
    </source>
</evidence>
<reference evidence="2" key="1">
    <citation type="journal article" date="2010" name="Science">
        <title>Plasticity of animal genome architecture unmasked by rapid evolution of a pelagic tunicate.</title>
        <authorList>
            <person name="Denoeud F."/>
            <person name="Henriet S."/>
            <person name="Mungpakdee S."/>
            <person name="Aury J.M."/>
            <person name="Da Silva C."/>
            <person name="Brinkmann H."/>
            <person name="Mikhaleva J."/>
            <person name="Olsen L.C."/>
            <person name="Jubin C."/>
            <person name="Canestro C."/>
            <person name="Bouquet J.M."/>
            <person name="Danks G."/>
            <person name="Poulain J."/>
            <person name="Campsteijn C."/>
            <person name="Adamski M."/>
            <person name="Cross I."/>
            <person name="Yadetie F."/>
            <person name="Muffato M."/>
            <person name="Louis A."/>
            <person name="Butcher S."/>
            <person name="Tsagkogeorga G."/>
            <person name="Konrad A."/>
            <person name="Singh S."/>
            <person name="Jensen M.F."/>
            <person name="Cong E.H."/>
            <person name="Eikeseth-Otteraa H."/>
            <person name="Noel B."/>
            <person name="Anthouard V."/>
            <person name="Porcel B.M."/>
            <person name="Kachouri-Lafond R."/>
            <person name="Nishino A."/>
            <person name="Ugolini M."/>
            <person name="Chourrout P."/>
            <person name="Nishida H."/>
            <person name="Aasland R."/>
            <person name="Huzurbazar S."/>
            <person name="Westhof E."/>
            <person name="Delsuc F."/>
            <person name="Lehrach H."/>
            <person name="Reinhardt R."/>
            <person name="Weissenbach J."/>
            <person name="Roy S.W."/>
            <person name="Artiguenave F."/>
            <person name="Postlethwait J.H."/>
            <person name="Manak J.R."/>
            <person name="Thompson E.M."/>
            <person name="Jaillon O."/>
            <person name="Du Pasquier L."/>
            <person name="Boudinot P."/>
            <person name="Liberles D.A."/>
            <person name="Volff J.N."/>
            <person name="Philippe H."/>
            <person name="Lenhard B."/>
            <person name="Roest Crollius H."/>
            <person name="Wincker P."/>
            <person name="Chourrout D."/>
        </authorList>
    </citation>
    <scope>NUCLEOTIDE SEQUENCE [LARGE SCALE GENOMIC DNA]</scope>
</reference>
<feature type="non-terminal residue" evidence="2">
    <location>
        <position position="87"/>
    </location>
</feature>
<name>E4Z6F5_OIKDI</name>
<organism evidence="2">
    <name type="scientific">Oikopleura dioica</name>
    <name type="common">Tunicate</name>
    <dbReference type="NCBI Taxonomy" id="34765"/>
    <lineage>
        <taxon>Eukaryota</taxon>
        <taxon>Metazoa</taxon>
        <taxon>Chordata</taxon>
        <taxon>Tunicata</taxon>
        <taxon>Appendicularia</taxon>
        <taxon>Copelata</taxon>
        <taxon>Oikopleuridae</taxon>
        <taxon>Oikopleura</taxon>
    </lineage>
</organism>
<feature type="region of interest" description="Disordered" evidence="1">
    <location>
        <begin position="1"/>
        <end position="87"/>
    </location>
</feature>
<sequence length="87" mass="9478">METEQTQTNGSREPPPLLSRPPPPLQRRVSRFSTDQYPDSPPETGPPKLEPAPGALEETSSSAPKLEPTPRTTIINNNSSSPNFTLL</sequence>